<accession>A0A9D1GR28</accession>
<keyword evidence="1" id="KW-0812">Transmembrane</keyword>
<protein>
    <submittedName>
        <fullName evidence="2">Uncharacterized protein</fullName>
    </submittedName>
</protein>
<evidence type="ECO:0000313" key="3">
    <source>
        <dbReference type="Proteomes" id="UP000886758"/>
    </source>
</evidence>
<organism evidence="2 3">
    <name type="scientific">Candidatus Pelethenecus faecipullorum</name>
    <dbReference type="NCBI Taxonomy" id="2840900"/>
    <lineage>
        <taxon>Bacteria</taxon>
        <taxon>Bacillati</taxon>
        <taxon>Mycoplasmatota</taxon>
        <taxon>Mollicutes</taxon>
        <taxon>Candidatus Pelethenecus</taxon>
    </lineage>
</organism>
<proteinExistence type="predicted"/>
<feature type="non-terminal residue" evidence="2">
    <location>
        <position position="1"/>
    </location>
</feature>
<comment type="caution">
    <text evidence="2">The sequence shown here is derived from an EMBL/GenBank/DDBJ whole genome shotgun (WGS) entry which is preliminary data.</text>
</comment>
<gene>
    <name evidence="2" type="ORF">IAD46_00140</name>
</gene>
<dbReference type="AlphaFoldDB" id="A0A9D1GR28"/>
<reference evidence="2" key="1">
    <citation type="submission" date="2020-10" db="EMBL/GenBank/DDBJ databases">
        <authorList>
            <person name="Gilroy R."/>
        </authorList>
    </citation>
    <scope>NUCLEOTIDE SEQUENCE</scope>
    <source>
        <strain evidence="2">ChiW17-6978</strain>
    </source>
</reference>
<sequence length="79" mass="8658">AIAGCIVGPMLFSLVFNTVDSVLNFESLMLGKYWLDVFFGNLSKTNISNETLLIALIMSSVYGIVFTSIGAIIHKRQTI</sequence>
<keyword evidence="1" id="KW-0472">Membrane</keyword>
<evidence type="ECO:0000256" key="1">
    <source>
        <dbReference type="SAM" id="Phobius"/>
    </source>
</evidence>
<feature type="transmembrane region" description="Helical" evidence="1">
    <location>
        <begin position="52"/>
        <end position="73"/>
    </location>
</feature>
<keyword evidence="1" id="KW-1133">Transmembrane helix</keyword>
<reference evidence="2" key="2">
    <citation type="journal article" date="2021" name="PeerJ">
        <title>Extensive microbial diversity within the chicken gut microbiome revealed by metagenomics and culture.</title>
        <authorList>
            <person name="Gilroy R."/>
            <person name="Ravi A."/>
            <person name="Getino M."/>
            <person name="Pursley I."/>
            <person name="Horton D.L."/>
            <person name="Alikhan N.F."/>
            <person name="Baker D."/>
            <person name="Gharbi K."/>
            <person name="Hall N."/>
            <person name="Watson M."/>
            <person name="Adriaenssens E.M."/>
            <person name="Foster-Nyarko E."/>
            <person name="Jarju S."/>
            <person name="Secka A."/>
            <person name="Antonio M."/>
            <person name="Oren A."/>
            <person name="Chaudhuri R.R."/>
            <person name="La Ragione R."/>
            <person name="Hildebrand F."/>
            <person name="Pallen M.J."/>
        </authorList>
    </citation>
    <scope>NUCLEOTIDE SEQUENCE</scope>
    <source>
        <strain evidence="2">ChiW17-6978</strain>
    </source>
</reference>
<dbReference type="Proteomes" id="UP000886758">
    <property type="component" value="Unassembled WGS sequence"/>
</dbReference>
<dbReference type="EMBL" id="DVLF01000006">
    <property type="protein sequence ID" value="HIT49416.1"/>
    <property type="molecule type" value="Genomic_DNA"/>
</dbReference>
<name>A0A9D1GR28_9MOLU</name>
<evidence type="ECO:0000313" key="2">
    <source>
        <dbReference type="EMBL" id="HIT49416.1"/>
    </source>
</evidence>